<reference evidence="2 3" key="1">
    <citation type="journal article" date="2014" name="PLoS Genet.">
        <title>Analysis of the Phlebiopsis gigantea genome, transcriptome and secretome provides insight into its pioneer colonization strategies of wood.</title>
        <authorList>
            <person name="Hori C."/>
            <person name="Ishida T."/>
            <person name="Igarashi K."/>
            <person name="Samejima M."/>
            <person name="Suzuki H."/>
            <person name="Master E."/>
            <person name="Ferreira P."/>
            <person name="Ruiz-Duenas F.J."/>
            <person name="Held B."/>
            <person name="Canessa P."/>
            <person name="Larrondo L.F."/>
            <person name="Schmoll M."/>
            <person name="Druzhinina I.S."/>
            <person name="Kubicek C.P."/>
            <person name="Gaskell J.A."/>
            <person name="Kersten P."/>
            <person name="St John F."/>
            <person name="Glasner J."/>
            <person name="Sabat G."/>
            <person name="Splinter BonDurant S."/>
            <person name="Syed K."/>
            <person name="Yadav J."/>
            <person name="Mgbeahuruike A.C."/>
            <person name="Kovalchuk A."/>
            <person name="Asiegbu F.O."/>
            <person name="Lackner G."/>
            <person name="Hoffmeister D."/>
            <person name="Rencoret J."/>
            <person name="Gutierrez A."/>
            <person name="Sun H."/>
            <person name="Lindquist E."/>
            <person name="Barry K."/>
            <person name="Riley R."/>
            <person name="Grigoriev I.V."/>
            <person name="Henrissat B."/>
            <person name="Kues U."/>
            <person name="Berka R.M."/>
            <person name="Martinez A.T."/>
            <person name="Covert S.F."/>
            <person name="Blanchette R.A."/>
            <person name="Cullen D."/>
        </authorList>
    </citation>
    <scope>NUCLEOTIDE SEQUENCE [LARGE SCALE GENOMIC DNA]</scope>
    <source>
        <strain evidence="2 3">11061_1 CR5-6</strain>
    </source>
</reference>
<sequence>MFTLCSSLAALSQLVHTGCVGTWLWSGVSAPMLHIHERLVKAFEAFGTVCTQCNVPVCRVRAEEELHDCRLGAPPHREQPRGAASLLGSLVGATVLPSPTGFGRRRDLSMRCSDGLSARDFDER</sequence>
<gene>
    <name evidence="2" type="ORF">PHLGIDRAFT_119226</name>
</gene>
<proteinExistence type="predicted"/>
<name>A0A0C3S9D3_PHLG1</name>
<feature type="signal peptide" evidence="1">
    <location>
        <begin position="1"/>
        <end position="17"/>
    </location>
</feature>
<dbReference type="EMBL" id="KN840525">
    <property type="protein sequence ID" value="KIP06100.1"/>
    <property type="molecule type" value="Genomic_DNA"/>
</dbReference>
<evidence type="ECO:0000256" key="1">
    <source>
        <dbReference type="SAM" id="SignalP"/>
    </source>
</evidence>
<evidence type="ECO:0000313" key="3">
    <source>
        <dbReference type="Proteomes" id="UP000053257"/>
    </source>
</evidence>
<keyword evidence="3" id="KW-1185">Reference proteome</keyword>
<dbReference type="HOGENOM" id="CLU_2004749_0_0_1"/>
<evidence type="ECO:0000313" key="2">
    <source>
        <dbReference type="EMBL" id="KIP06100.1"/>
    </source>
</evidence>
<dbReference type="Proteomes" id="UP000053257">
    <property type="component" value="Unassembled WGS sequence"/>
</dbReference>
<feature type="chain" id="PRO_5002178282" description="Secreted protein" evidence="1">
    <location>
        <begin position="18"/>
        <end position="124"/>
    </location>
</feature>
<organism evidence="2 3">
    <name type="scientific">Phlebiopsis gigantea (strain 11061_1 CR5-6)</name>
    <name type="common">White-rot fungus</name>
    <name type="synonym">Peniophora gigantea</name>
    <dbReference type="NCBI Taxonomy" id="745531"/>
    <lineage>
        <taxon>Eukaryota</taxon>
        <taxon>Fungi</taxon>
        <taxon>Dikarya</taxon>
        <taxon>Basidiomycota</taxon>
        <taxon>Agaricomycotina</taxon>
        <taxon>Agaricomycetes</taxon>
        <taxon>Polyporales</taxon>
        <taxon>Phanerochaetaceae</taxon>
        <taxon>Phlebiopsis</taxon>
    </lineage>
</organism>
<protein>
    <recommendedName>
        <fullName evidence="4">Secreted protein</fullName>
    </recommendedName>
</protein>
<keyword evidence="1" id="KW-0732">Signal</keyword>
<accession>A0A0C3S9D3</accession>
<evidence type="ECO:0008006" key="4">
    <source>
        <dbReference type="Google" id="ProtNLM"/>
    </source>
</evidence>
<dbReference type="AlphaFoldDB" id="A0A0C3S9D3"/>